<sequence length="236" mass="26360">MLQNLMHPDTAARDTLLQWLVAQIVHIPAAGVTRVALDGVDGAGKTMFADELAPLLASAGRRVMRASVDSFHHPRMVRYRLGHASPEGFYRDSYDYAQLRTVLLDPLSPGGHGRYRSAVFDHRVDAPIIVAEAQALPGDILVFDGIFLHRPELRGYWDYSIFLHVNVEVSVQRCAQRDGGSPDPHAPENRRYVEGQQIYLREATPHQHASVVINHNDVAQPWVMCCRLQAAEPEAD</sequence>
<comment type="caution">
    <text evidence="2">The sequence shown here is derived from an EMBL/GenBank/DDBJ whole genome shotgun (WGS) entry which is preliminary data.</text>
</comment>
<accession>A0ABS4DAI2</accession>
<evidence type="ECO:0000313" key="3">
    <source>
        <dbReference type="Proteomes" id="UP001193081"/>
    </source>
</evidence>
<dbReference type="InterPro" id="IPR027417">
    <property type="entry name" value="P-loop_NTPase"/>
</dbReference>
<gene>
    <name evidence="2" type="ORF">EYB53_012130</name>
</gene>
<dbReference type="Gene3D" id="3.40.50.300">
    <property type="entry name" value="P-loop containing nucleotide triphosphate hydrolases"/>
    <property type="match status" value="1"/>
</dbReference>
<keyword evidence="3" id="KW-1185">Reference proteome</keyword>
<reference evidence="2 3" key="1">
    <citation type="submission" date="2021-03" db="EMBL/GenBank/DDBJ databases">
        <authorList>
            <person name="Grouzdev D.S."/>
        </authorList>
    </citation>
    <scope>NUCLEOTIDE SEQUENCE [LARGE SCALE GENOMIC DNA]</scope>
    <source>
        <strain evidence="2 3">M50-1</strain>
    </source>
</reference>
<dbReference type="RefSeq" id="WP_205712643.1">
    <property type="nucleotide sequence ID" value="NZ_SIJK02000019.1"/>
</dbReference>
<evidence type="ECO:0000313" key="2">
    <source>
        <dbReference type="EMBL" id="MBP1466453.1"/>
    </source>
</evidence>
<dbReference type="Pfam" id="PF00485">
    <property type="entry name" value="PRK"/>
    <property type="match status" value="1"/>
</dbReference>
<feature type="domain" description="Phosphoribulokinase/uridine kinase" evidence="1">
    <location>
        <begin position="36"/>
        <end position="178"/>
    </location>
</feature>
<organism evidence="2 3">
    <name type="scientific">Candidatus Chloroploca mongolica</name>
    <dbReference type="NCBI Taxonomy" id="2528176"/>
    <lineage>
        <taxon>Bacteria</taxon>
        <taxon>Bacillati</taxon>
        <taxon>Chloroflexota</taxon>
        <taxon>Chloroflexia</taxon>
        <taxon>Chloroflexales</taxon>
        <taxon>Chloroflexineae</taxon>
        <taxon>Oscillochloridaceae</taxon>
        <taxon>Candidatus Chloroploca</taxon>
    </lineage>
</organism>
<evidence type="ECO:0000259" key="1">
    <source>
        <dbReference type="Pfam" id="PF00485"/>
    </source>
</evidence>
<protein>
    <recommendedName>
        <fullName evidence="1">Phosphoribulokinase/uridine kinase domain-containing protein</fullName>
    </recommendedName>
</protein>
<dbReference type="Proteomes" id="UP001193081">
    <property type="component" value="Unassembled WGS sequence"/>
</dbReference>
<dbReference type="InterPro" id="IPR006083">
    <property type="entry name" value="PRK/URK"/>
</dbReference>
<name>A0ABS4DAI2_9CHLR</name>
<proteinExistence type="predicted"/>
<dbReference type="EMBL" id="SIJK02000019">
    <property type="protein sequence ID" value="MBP1466453.1"/>
    <property type="molecule type" value="Genomic_DNA"/>
</dbReference>
<dbReference type="SUPFAM" id="SSF52540">
    <property type="entry name" value="P-loop containing nucleoside triphosphate hydrolases"/>
    <property type="match status" value="1"/>
</dbReference>